<sequence>MSHHLQMSTGDMRTVVRLLTAVEPTPEQQRMLGVVRERCAQTDARFQEDGRDGDLSVRRALDELLEGTYSRDTDPAYLHAFHAVVACHFSDVTDLGWWRRLSWFSLVDGELARHGVPLDLRPSSFLFNGPPLRLPHPGDVVPSVGLLPAPRAAAVADAYEAVLPRLDQEYAQTVGRFAEVLRFEAEEWESARRLGQTLDTIFFWCS</sequence>
<dbReference type="OrthoDB" id="4142227at2"/>
<protein>
    <recommendedName>
        <fullName evidence="1">DUF7691 domain-containing protein</fullName>
    </recommendedName>
</protein>
<keyword evidence="3" id="KW-1185">Reference proteome</keyword>
<proteinExistence type="predicted"/>
<feature type="domain" description="DUF7691" evidence="1">
    <location>
        <begin position="1"/>
        <end position="204"/>
    </location>
</feature>
<evidence type="ECO:0000259" key="1">
    <source>
        <dbReference type="Pfam" id="PF24740"/>
    </source>
</evidence>
<dbReference type="RefSeq" id="WP_159666060.1">
    <property type="nucleotide sequence ID" value="NZ_JACMHY010000001.1"/>
</dbReference>
<organism evidence="2 3">
    <name type="scientific">Streptomyces mexicanus</name>
    <dbReference type="NCBI Taxonomy" id="178566"/>
    <lineage>
        <taxon>Bacteria</taxon>
        <taxon>Bacillati</taxon>
        <taxon>Actinomycetota</taxon>
        <taxon>Actinomycetes</taxon>
        <taxon>Kitasatosporales</taxon>
        <taxon>Streptomycetaceae</taxon>
        <taxon>Streptomyces</taxon>
    </lineage>
</organism>
<dbReference type="AlphaFoldDB" id="A0A7X1HVS6"/>
<gene>
    <name evidence="2" type="ORF">H1R13_01065</name>
</gene>
<dbReference type="EMBL" id="JACMHY010000001">
    <property type="protein sequence ID" value="MBC2863630.1"/>
    <property type="molecule type" value="Genomic_DNA"/>
</dbReference>
<accession>A0A7X1HVS6</accession>
<dbReference type="Proteomes" id="UP000517694">
    <property type="component" value="Unassembled WGS sequence"/>
</dbReference>
<name>A0A7X1HVS6_9ACTN</name>
<evidence type="ECO:0000313" key="2">
    <source>
        <dbReference type="EMBL" id="MBC2863630.1"/>
    </source>
</evidence>
<evidence type="ECO:0000313" key="3">
    <source>
        <dbReference type="Proteomes" id="UP000517694"/>
    </source>
</evidence>
<comment type="caution">
    <text evidence="2">The sequence shown here is derived from an EMBL/GenBank/DDBJ whole genome shotgun (WGS) entry which is preliminary data.</text>
</comment>
<dbReference type="InterPro" id="IPR056108">
    <property type="entry name" value="DUF7691"/>
</dbReference>
<reference evidence="2 3" key="1">
    <citation type="submission" date="2020-08" db="EMBL/GenBank/DDBJ databases">
        <title>Whole-Genome Sequence of French Clinical Streptomyces mexicanus Strain Q0842.</title>
        <authorList>
            <person name="Boxberger M."/>
            <person name="La Scola B."/>
        </authorList>
    </citation>
    <scope>NUCLEOTIDE SEQUENCE [LARGE SCALE GENOMIC DNA]</scope>
    <source>
        <strain evidence="2 3">Marseille-Q0842</strain>
    </source>
</reference>
<dbReference type="Pfam" id="PF24740">
    <property type="entry name" value="DUF7691"/>
    <property type="match status" value="1"/>
</dbReference>